<dbReference type="RefSeq" id="WP_153402184.1">
    <property type="nucleotide sequence ID" value="NZ_ML762426.1"/>
</dbReference>
<sequence length="118" mass="14148">MIYRRKTYQIDRSVLASFNEHFNKTLLPTQLKYGARLVGRWMTKEKDGIVEIFAIWQYDSYEDYEEIEKNVKSDKEHVDLVKSWYKKMGGKEKLKEVFLEIEQDFIESTVPPEKTICD</sequence>
<dbReference type="OrthoDB" id="9816289at2"/>
<dbReference type="InterPro" id="IPR012577">
    <property type="entry name" value="NIPSNAP"/>
</dbReference>
<dbReference type="InterPro" id="IPR011008">
    <property type="entry name" value="Dimeric_a/b-barrel"/>
</dbReference>
<dbReference type="Pfam" id="PF07978">
    <property type="entry name" value="NIPSNAP"/>
    <property type="match status" value="1"/>
</dbReference>
<reference evidence="2 3" key="1">
    <citation type="submission" date="2019-10" db="EMBL/GenBank/DDBJ databases">
        <title>Gracilibacillus sp. nov. isolated from rice seeds.</title>
        <authorList>
            <person name="He S."/>
        </authorList>
    </citation>
    <scope>NUCLEOTIDE SEQUENCE [LARGE SCALE GENOMIC DNA]</scope>
    <source>
        <strain evidence="2 3">TD8</strain>
    </source>
</reference>
<dbReference type="SUPFAM" id="SSF54909">
    <property type="entry name" value="Dimeric alpha+beta barrel"/>
    <property type="match status" value="1"/>
</dbReference>
<gene>
    <name evidence="2" type="ORF">F9U64_06475</name>
</gene>
<dbReference type="Proteomes" id="UP000480246">
    <property type="component" value="Unassembled WGS sequence"/>
</dbReference>
<evidence type="ECO:0000313" key="2">
    <source>
        <dbReference type="EMBL" id="KAB8138087.1"/>
    </source>
</evidence>
<dbReference type="AlphaFoldDB" id="A0A7C8KZJ4"/>
<dbReference type="EMBL" id="WEID01000028">
    <property type="protein sequence ID" value="KAB8138087.1"/>
    <property type="molecule type" value="Genomic_DNA"/>
</dbReference>
<feature type="domain" description="NIPSNAP" evidence="1">
    <location>
        <begin position="6"/>
        <end position="82"/>
    </location>
</feature>
<proteinExistence type="predicted"/>
<protein>
    <recommendedName>
        <fullName evidence="1">NIPSNAP domain-containing protein</fullName>
    </recommendedName>
</protein>
<organism evidence="2 3">
    <name type="scientific">Gracilibacillus oryzae</name>
    <dbReference type="NCBI Taxonomy" id="1672701"/>
    <lineage>
        <taxon>Bacteria</taxon>
        <taxon>Bacillati</taxon>
        <taxon>Bacillota</taxon>
        <taxon>Bacilli</taxon>
        <taxon>Bacillales</taxon>
        <taxon>Bacillaceae</taxon>
        <taxon>Gracilibacillus</taxon>
    </lineage>
</organism>
<dbReference type="Gene3D" id="3.30.70.100">
    <property type="match status" value="1"/>
</dbReference>
<keyword evidence="3" id="KW-1185">Reference proteome</keyword>
<name>A0A7C8KZJ4_9BACI</name>
<evidence type="ECO:0000259" key="1">
    <source>
        <dbReference type="Pfam" id="PF07978"/>
    </source>
</evidence>
<accession>A0A7C8KZJ4</accession>
<comment type="caution">
    <text evidence="2">The sequence shown here is derived from an EMBL/GenBank/DDBJ whole genome shotgun (WGS) entry which is preliminary data.</text>
</comment>
<evidence type="ECO:0000313" key="3">
    <source>
        <dbReference type="Proteomes" id="UP000480246"/>
    </source>
</evidence>